<protein>
    <recommendedName>
        <fullName evidence="4">Lipoprotein</fullName>
    </recommendedName>
</protein>
<proteinExistence type="predicted"/>
<dbReference type="EMBL" id="CP036271">
    <property type="protein sequence ID" value="QDT57484.1"/>
    <property type="molecule type" value="Genomic_DNA"/>
</dbReference>
<feature type="region of interest" description="Disordered" evidence="1">
    <location>
        <begin position="1"/>
        <end position="54"/>
    </location>
</feature>
<name>A0A517SMY0_9PLAN</name>
<dbReference type="KEGG" id="ccos:Pan44_55530"/>
<gene>
    <name evidence="2" type="ORF">Pan44_55530</name>
</gene>
<evidence type="ECO:0000256" key="1">
    <source>
        <dbReference type="SAM" id="MobiDB-lite"/>
    </source>
</evidence>
<dbReference type="AlphaFoldDB" id="A0A517SMY0"/>
<dbReference type="Proteomes" id="UP000315700">
    <property type="component" value="Chromosome"/>
</dbReference>
<feature type="compositionally biased region" description="Basic and acidic residues" evidence="1">
    <location>
        <begin position="29"/>
        <end position="47"/>
    </location>
</feature>
<reference evidence="2 3" key="1">
    <citation type="submission" date="2019-02" db="EMBL/GenBank/DDBJ databases">
        <title>Deep-cultivation of Planctomycetes and their phenomic and genomic characterization uncovers novel biology.</title>
        <authorList>
            <person name="Wiegand S."/>
            <person name="Jogler M."/>
            <person name="Boedeker C."/>
            <person name="Pinto D."/>
            <person name="Vollmers J."/>
            <person name="Rivas-Marin E."/>
            <person name="Kohn T."/>
            <person name="Peeters S.H."/>
            <person name="Heuer A."/>
            <person name="Rast P."/>
            <person name="Oberbeckmann S."/>
            <person name="Bunk B."/>
            <person name="Jeske O."/>
            <person name="Meyerdierks A."/>
            <person name="Storesund J.E."/>
            <person name="Kallscheuer N."/>
            <person name="Luecker S."/>
            <person name="Lage O.M."/>
            <person name="Pohl T."/>
            <person name="Merkel B.J."/>
            <person name="Hornburger P."/>
            <person name="Mueller R.-W."/>
            <person name="Bruemmer F."/>
            <person name="Labrenz M."/>
            <person name="Spormann A.M."/>
            <person name="Op den Camp H."/>
            <person name="Overmann J."/>
            <person name="Amann R."/>
            <person name="Jetten M.S.M."/>
            <person name="Mascher T."/>
            <person name="Medema M.H."/>
            <person name="Devos D.P."/>
            <person name="Kaster A.-K."/>
            <person name="Ovreas L."/>
            <person name="Rohde M."/>
            <person name="Galperin M.Y."/>
            <person name="Jogler C."/>
        </authorList>
    </citation>
    <scope>NUCLEOTIDE SEQUENCE [LARGE SCALE GENOMIC DNA]</scope>
    <source>
        <strain evidence="2 3">Pan44</strain>
    </source>
</reference>
<keyword evidence="3" id="KW-1185">Reference proteome</keyword>
<sequence length="54" mass="5861">MLVAGAALSGCSGRPPDTLTADQQAAQDAEDKARLADEDRAEADYQKNTRKRKR</sequence>
<dbReference type="InParanoid" id="A0A517SMY0"/>
<evidence type="ECO:0008006" key="4">
    <source>
        <dbReference type="Google" id="ProtNLM"/>
    </source>
</evidence>
<evidence type="ECO:0000313" key="3">
    <source>
        <dbReference type="Proteomes" id="UP000315700"/>
    </source>
</evidence>
<evidence type="ECO:0000313" key="2">
    <source>
        <dbReference type="EMBL" id="QDT57484.1"/>
    </source>
</evidence>
<organism evidence="2 3">
    <name type="scientific">Caulifigura coniformis</name>
    <dbReference type="NCBI Taxonomy" id="2527983"/>
    <lineage>
        <taxon>Bacteria</taxon>
        <taxon>Pseudomonadati</taxon>
        <taxon>Planctomycetota</taxon>
        <taxon>Planctomycetia</taxon>
        <taxon>Planctomycetales</taxon>
        <taxon>Planctomycetaceae</taxon>
        <taxon>Caulifigura</taxon>
    </lineage>
</organism>
<accession>A0A517SMY0</accession>